<reference evidence="1 2" key="1">
    <citation type="journal article" date="2016" name="Nat. Commun.">
        <title>Thousands of microbial genomes shed light on interconnected biogeochemical processes in an aquifer system.</title>
        <authorList>
            <person name="Anantharaman K."/>
            <person name="Brown C.T."/>
            <person name="Hug L.A."/>
            <person name="Sharon I."/>
            <person name="Castelle C.J."/>
            <person name="Probst A.J."/>
            <person name="Thomas B.C."/>
            <person name="Singh A."/>
            <person name="Wilkins M.J."/>
            <person name="Karaoz U."/>
            <person name="Brodie E.L."/>
            <person name="Williams K.H."/>
            <person name="Hubbard S.S."/>
            <person name="Banfield J.F."/>
        </authorList>
    </citation>
    <scope>NUCLEOTIDE SEQUENCE [LARGE SCALE GENOMIC DNA]</scope>
</reference>
<protein>
    <submittedName>
        <fullName evidence="1">Uncharacterized protein</fullName>
    </submittedName>
</protein>
<dbReference type="AlphaFoldDB" id="A0A1F6MDN9"/>
<evidence type="ECO:0000313" key="1">
    <source>
        <dbReference type="EMBL" id="OGH69658.1"/>
    </source>
</evidence>
<sequence>MPKTPRMPPEVAKLLLAESKAETLIRHEVRKTFLQEICKKKALLREAKLRSKQVCLKSWRKLKREL</sequence>
<gene>
    <name evidence="1" type="ORF">A2754_00380</name>
</gene>
<proteinExistence type="predicted"/>
<dbReference type="EMBL" id="MFPU01000030">
    <property type="protein sequence ID" value="OGH69658.1"/>
    <property type="molecule type" value="Genomic_DNA"/>
</dbReference>
<name>A0A1F6MDN9_9BACT</name>
<organism evidence="1 2">
    <name type="scientific">Candidatus Magasanikbacteria bacterium RIFCSPHIGHO2_01_FULL_47_8</name>
    <dbReference type="NCBI Taxonomy" id="1798673"/>
    <lineage>
        <taxon>Bacteria</taxon>
        <taxon>Candidatus Magasanikiibacteriota</taxon>
    </lineage>
</organism>
<evidence type="ECO:0000313" key="2">
    <source>
        <dbReference type="Proteomes" id="UP000177953"/>
    </source>
</evidence>
<dbReference type="Proteomes" id="UP000177953">
    <property type="component" value="Unassembled WGS sequence"/>
</dbReference>
<accession>A0A1F6MDN9</accession>
<comment type="caution">
    <text evidence="1">The sequence shown here is derived from an EMBL/GenBank/DDBJ whole genome shotgun (WGS) entry which is preliminary data.</text>
</comment>